<dbReference type="Gene3D" id="3.40.50.1820">
    <property type="entry name" value="alpha/beta hydrolase"/>
    <property type="match status" value="1"/>
</dbReference>
<dbReference type="PROSITE" id="PS01173">
    <property type="entry name" value="LIPASE_GDXG_HIS"/>
    <property type="match status" value="1"/>
</dbReference>
<evidence type="ECO:0000256" key="1">
    <source>
        <dbReference type="ARBA" id="ARBA00010515"/>
    </source>
</evidence>
<dbReference type="PANTHER" id="PTHR48081:SF8">
    <property type="entry name" value="ALPHA_BETA HYDROLASE FOLD-3 DOMAIN-CONTAINING PROTEIN-RELATED"/>
    <property type="match status" value="1"/>
</dbReference>
<comment type="caution">
    <text evidence="4">The sequence shown here is derived from an EMBL/GenBank/DDBJ whole genome shotgun (WGS) entry which is preliminary data.</text>
</comment>
<dbReference type="Pfam" id="PF07859">
    <property type="entry name" value="Abhydrolase_3"/>
    <property type="match status" value="1"/>
</dbReference>
<dbReference type="EMBL" id="BAABIM010000001">
    <property type="protein sequence ID" value="GAA4672509.1"/>
    <property type="molecule type" value="Genomic_DNA"/>
</dbReference>
<evidence type="ECO:0000313" key="4">
    <source>
        <dbReference type="EMBL" id="GAA4672509.1"/>
    </source>
</evidence>
<dbReference type="InterPro" id="IPR002168">
    <property type="entry name" value="Lipase_GDXG_HIS_AS"/>
</dbReference>
<dbReference type="RefSeq" id="WP_345262631.1">
    <property type="nucleotide sequence ID" value="NZ_BAABIM010000001.1"/>
</dbReference>
<sequence length="350" mass="37167">MGTSLGVALAAVEPPLLQGLTALPDRVKRLLAGSPVVIDGQTLDLDTQLLLRVMKVARKPVVEQIPVPEGRLALRAQSAVVGGSQPIGAVRELEVAGLPARLYVPRGVVDDGPLLLFFHGGGFVWGDLESHDASCRYLAEQAQVRVLAVDYRLAPEHPFPAAADDAEAALRWVTENPGAVGADPARIGVGGDSAGGNLAIVAAMAAARHGWPLKFQLLVYPAVDQTRDTRSLALFREGFFLSARFMEVATASYSPPGTDLRDPRLSPAFADLAEIGERLAPAYVATAGFDPLRDEGEAFSRALAEAGIEVRLQRFPDLIHSFFNMLAAGRAARAANREIAHALRVGLHGS</sequence>
<keyword evidence="5" id="KW-1185">Reference proteome</keyword>
<feature type="domain" description="Alpha/beta hydrolase fold-3" evidence="3">
    <location>
        <begin position="115"/>
        <end position="323"/>
    </location>
</feature>
<evidence type="ECO:0000259" key="3">
    <source>
        <dbReference type="Pfam" id="PF07859"/>
    </source>
</evidence>
<evidence type="ECO:0000313" key="5">
    <source>
        <dbReference type="Proteomes" id="UP001500621"/>
    </source>
</evidence>
<dbReference type="InterPro" id="IPR050300">
    <property type="entry name" value="GDXG_lipolytic_enzyme"/>
</dbReference>
<organism evidence="4 5">
    <name type="scientific">Nocardioides nanhaiensis</name>
    <dbReference type="NCBI Taxonomy" id="1476871"/>
    <lineage>
        <taxon>Bacteria</taxon>
        <taxon>Bacillati</taxon>
        <taxon>Actinomycetota</taxon>
        <taxon>Actinomycetes</taxon>
        <taxon>Propionibacteriales</taxon>
        <taxon>Nocardioidaceae</taxon>
        <taxon>Nocardioides</taxon>
    </lineage>
</organism>
<dbReference type="InterPro" id="IPR029058">
    <property type="entry name" value="AB_hydrolase_fold"/>
</dbReference>
<gene>
    <name evidence="4" type="ORF">GCM10023226_06700</name>
</gene>
<dbReference type="SUPFAM" id="SSF53474">
    <property type="entry name" value="alpha/beta-Hydrolases"/>
    <property type="match status" value="1"/>
</dbReference>
<evidence type="ECO:0000256" key="2">
    <source>
        <dbReference type="ARBA" id="ARBA00022801"/>
    </source>
</evidence>
<comment type="similarity">
    <text evidence="1">Belongs to the 'GDXG' lipolytic enzyme family.</text>
</comment>
<dbReference type="PANTHER" id="PTHR48081">
    <property type="entry name" value="AB HYDROLASE SUPERFAMILY PROTEIN C4A8.06C"/>
    <property type="match status" value="1"/>
</dbReference>
<dbReference type="GO" id="GO:0016787">
    <property type="term" value="F:hydrolase activity"/>
    <property type="evidence" value="ECO:0007669"/>
    <property type="project" value="UniProtKB-KW"/>
</dbReference>
<dbReference type="Proteomes" id="UP001500621">
    <property type="component" value="Unassembled WGS sequence"/>
</dbReference>
<proteinExistence type="inferred from homology"/>
<reference evidence="5" key="1">
    <citation type="journal article" date="2019" name="Int. J. Syst. Evol. Microbiol.">
        <title>The Global Catalogue of Microorganisms (GCM) 10K type strain sequencing project: providing services to taxonomists for standard genome sequencing and annotation.</title>
        <authorList>
            <consortium name="The Broad Institute Genomics Platform"/>
            <consortium name="The Broad Institute Genome Sequencing Center for Infectious Disease"/>
            <person name="Wu L."/>
            <person name="Ma J."/>
        </authorList>
    </citation>
    <scope>NUCLEOTIDE SEQUENCE [LARGE SCALE GENOMIC DNA]</scope>
    <source>
        <strain evidence="5">JCM 18127</strain>
    </source>
</reference>
<accession>A0ABP8VTT3</accession>
<dbReference type="InterPro" id="IPR013094">
    <property type="entry name" value="AB_hydrolase_3"/>
</dbReference>
<keyword evidence="2 4" id="KW-0378">Hydrolase</keyword>
<name>A0ABP8VTT3_9ACTN</name>
<protein>
    <submittedName>
        <fullName evidence="4">Alpha/beta hydrolase</fullName>
    </submittedName>
</protein>